<evidence type="ECO:0000313" key="2">
    <source>
        <dbReference type="Proteomes" id="UP000594342"/>
    </source>
</evidence>
<reference evidence="1 2" key="1">
    <citation type="submission" date="2018-10" db="EMBL/GenBank/DDBJ databases">
        <authorList>
            <consortium name="IHU Genomes"/>
        </authorList>
    </citation>
    <scope>NUCLEOTIDE SEQUENCE [LARGE SCALE GENOMIC DNA]</scope>
    <source>
        <strain evidence="1 2">A1</strain>
    </source>
</reference>
<dbReference type="Proteomes" id="UP000594342">
    <property type="component" value="Unassembled WGS sequence"/>
</dbReference>
<keyword evidence="2" id="KW-1185">Reference proteome</keyword>
<comment type="caution">
    <text evidence="1">The sequence shown here is derived from an EMBL/GenBank/DDBJ whole genome shotgun (WGS) entry which is preliminary data.</text>
</comment>
<organism evidence="1 2">
    <name type="scientific">Yasminevirus sp. GU-2018</name>
    <dbReference type="NCBI Taxonomy" id="2420051"/>
    <lineage>
        <taxon>Viruses</taxon>
        <taxon>Varidnaviria</taxon>
        <taxon>Bamfordvirae</taxon>
        <taxon>Nucleocytoviricota</taxon>
        <taxon>Megaviricetes</taxon>
        <taxon>Imitervirales</taxon>
        <taxon>Mimiviridae</taxon>
        <taxon>Klosneuvirinae</taxon>
        <taxon>Yasminevirus</taxon>
        <taxon>Yasminevirus saudimassiliense</taxon>
    </lineage>
</organism>
<name>A0A5K0U8A4_9VIRU</name>
<dbReference type="EMBL" id="UPSH01000001">
    <property type="protein sequence ID" value="VBB17543.1"/>
    <property type="molecule type" value="Genomic_DNA"/>
</dbReference>
<evidence type="ECO:0000313" key="1">
    <source>
        <dbReference type="EMBL" id="VBB17543.1"/>
    </source>
</evidence>
<gene>
    <name evidence="1" type="ORF">YASMINEVIRUS_5</name>
</gene>
<proteinExistence type="predicted"/>
<accession>A0A5K0U8A4</accession>
<sequence length="200" mass="23221">MPGLTIKERAGKISTIKENISNIPDDILSDVYKIVCDTINKKKKAKDVPSRFEQVQCVENNLRYVDDEHITEIENLIVAKEHEETQQETMKRVALEIANKLLEAKEKPQINNLCDFKITRDEFLSDECKNVIDENKEYIFKNGFSKGECKVGQSGTKYKHLSLFKGMIGQIEGHSLQSKLRFKTCNYERESFTEYYIIKE</sequence>
<protein>
    <submittedName>
        <fullName evidence="1">Uncharacterized protein</fullName>
    </submittedName>
</protein>